<evidence type="ECO:0000313" key="3">
    <source>
        <dbReference type="EMBL" id="TWI48793.1"/>
    </source>
</evidence>
<dbReference type="Pfam" id="PF13532">
    <property type="entry name" value="2OG-FeII_Oxy_2"/>
    <property type="match status" value="1"/>
</dbReference>
<dbReference type="InterPro" id="IPR032857">
    <property type="entry name" value="ALKBH4"/>
</dbReference>
<dbReference type="AlphaFoldDB" id="A0A562PWN9"/>
<reference evidence="3 4" key="1">
    <citation type="journal article" date="2015" name="Stand. Genomic Sci.">
        <title>Genomic Encyclopedia of Bacterial and Archaeal Type Strains, Phase III: the genomes of soil and plant-associated and newly described type strains.</title>
        <authorList>
            <person name="Whitman W.B."/>
            <person name="Woyke T."/>
            <person name="Klenk H.P."/>
            <person name="Zhou Y."/>
            <person name="Lilburn T.G."/>
            <person name="Beck B.J."/>
            <person name="De Vos P."/>
            <person name="Vandamme P."/>
            <person name="Eisen J.A."/>
            <person name="Garrity G."/>
            <person name="Hugenholtz P."/>
            <person name="Kyrpides N.C."/>
        </authorList>
    </citation>
    <scope>NUCLEOTIDE SEQUENCE [LARGE SCALE GENOMIC DNA]</scope>
    <source>
        <strain evidence="3 4">CGMCC 1.10685</strain>
    </source>
</reference>
<dbReference type="EMBL" id="VLKW01000003">
    <property type="protein sequence ID" value="TWI48793.1"/>
    <property type="molecule type" value="Genomic_DNA"/>
</dbReference>
<dbReference type="InterPro" id="IPR005123">
    <property type="entry name" value="Oxoglu/Fe-dep_dioxygenase_dom"/>
</dbReference>
<dbReference type="InterPro" id="IPR037151">
    <property type="entry name" value="AlkB-like_sf"/>
</dbReference>
<dbReference type="GO" id="GO:0032451">
    <property type="term" value="F:demethylase activity"/>
    <property type="evidence" value="ECO:0007669"/>
    <property type="project" value="TreeGrafter"/>
</dbReference>
<sequence length="190" mass="21734">MQADLFGHADDEAIPGLRYEPDFLSAAEERELLAIIATLPLQPAQYKEYESRCRIISYGGLYDFNTNTVQPTSAIDPRFLPLRERVAQWLGIPAGELEHLLITEYSPGTQLGWHRDVPQYETVVGISLGSAATMGFRRFPPSPVTNRQSVKLELAPRSIYRMEGAARWEWQHWVPPVKEPRWSITLRTKR</sequence>
<dbReference type="GO" id="GO:0070988">
    <property type="term" value="P:demethylation"/>
    <property type="evidence" value="ECO:0007669"/>
    <property type="project" value="InterPro"/>
</dbReference>
<dbReference type="PANTHER" id="PTHR12463">
    <property type="entry name" value="OXYGENASE-RELATED"/>
    <property type="match status" value="1"/>
</dbReference>
<keyword evidence="3" id="KW-0223">Dioxygenase</keyword>
<evidence type="ECO:0000313" key="4">
    <source>
        <dbReference type="Proteomes" id="UP000315112"/>
    </source>
</evidence>
<dbReference type="OrthoDB" id="278699at2"/>
<organism evidence="3 4">
    <name type="scientific">Pseudoduganella flava</name>
    <dbReference type="NCBI Taxonomy" id="871742"/>
    <lineage>
        <taxon>Bacteria</taxon>
        <taxon>Pseudomonadati</taxon>
        <taxon>Pseudomonadota</taxon>
        <taxon>Betaproteobacteria</taxon>
        <taxon>Burkholderiales</taxon>
        <taxon>Oxalobacteraceae</taxon>
        <taxon>Telluria group</taxon>
        <taxon>Pseudoduganella</taxon>
    </lineage>
</organism>
<dbReference type="RefSeq" id="WP_145874558.1">
    <property type="nucleotide sequence ID" value="NZ_CP046904.1"/>
</dbReference>
<keyword evidence="3" id="KW-0560">Oxidoreductase</keyword>
<reference evidence="3" key="2">
    <citation type="submission" date="2019-07" db="EMBL/GenBank/DDBJ databases">
        <authorList>
            <person name="Whitman W."/>
            <person name="Huntemann M."/>
            <person name="Clum A."/>
            <person name="Pillay M."/>
            <person name="Palaniappan K."/>
            <person name="Varghese N."/>
            <person name="Mikhailova N."/>
            <person name="Stamatis D."/>
            <person name="Reddy T."/>
            <person name="Daum C."/>
            <person name="Shapiro N."/>
            <person name="Ivanova N."/>
            <person name="Kyrpides N."/>
            <person name="Woyke T."/>
        </authorList>
    </citation>
    <scope>NUCLEOTIDE SEQUENCE</scope>
    <source>
        <strain evidence="3">CGMCC 1.10685</strain>
    </source>
</reference>
<dbReference type="EMBL" id="CP046904">
    <property type="protein sequence ID" value="QGZ39867.1"/>
    <property type="molecule type" value="Genomic_DNA"/>
</dbReference>
<dbReference type="PANTHER" id="PTHR12463:SF1">
    <property type="entry name" value="2-OXOGLUTARATE AND FE-DEPENDENT OXYGENASE FAMILY PROTEIN"/>
    <property type="match status" value="1"/>
</dbReference>
<dbReference type="Proteomes" id="UP000437862">
    <property type="component" value="Chromosome"/>
</dbReference>
<keyword evidence="5" id="KW-1185">Reference proteome</keyword>
<dbReference type="Proteomes" id="UP000315112">
    <property type="component" value="Unassembled WGS sequence"/>
</dbReference>
<name>A0A562PWN9_9BURK</name>
<dbReference type="SUPFAM" id="SSF51197">
    <property type="entry name" value="Clavaminate synthase-like"/>
    <property type="match status" value="1"/>
</dbReference>
<accession>A0A562PWN9</accession>
<feature type="domain" description="Fe2OG dioxygenase" evidence="1">
    <location>
        <begin position="96"/>
        <end position="190"/>
    </location>
</feature>
<evidence type="ECO:0000313" key="2">
    <source>
        <dbReference type="EMBL" id="QGZ39867.1"/>
    </source>
</evidence>
<reference evidence="2 5" key="3">
    <citation type="submission" date="2019-12" db="EMBL/GenBank/DDBJ databases">
        <title>Draft Genome Sequences of Six Type Strains of the Genus Massilia.</title>
        <authorList>
            <person name="Miess H."/>
            <person name="Frediansyah A."/>
            <person name="Goeker M."/>
            <person name="Gross H."/>
        </authorList>
    </citation>
    <scope>NUCLEOTIDE SEQUENCE [LARGE SCALE GENOMIC DNA]</scope>
    <source>
        <strain evidence="2 5">DSM 26639</strain>
    </source>
</reference>
<evidence type="ECO:0000259" key="1">
    <source>
        <dbReference type="PROSITE" id="PS51471"/>
    </source>
</evidence>
<dbReference type="GO" id="GO:0051213">
    <property type="term" value="F:dioxygenase activity"/>
    <property type="evidence" value="ECO:0007669"/>
    <property type="project" value="UniProtKB-KW"/>
</dbReference>
<gene>
    <name evidence="2" type="ORF">GO485_12930</name>
    <name evidence="3" type="ORF">IP92_02186</name>
</gene>
<proteinExistence type="predicted"/>
<dbReference type="Gene3D" id="2.60.120.590">
    <property type="entry name" value="Alpha-ketoglutarate-dependent dioxygenase AlkB-like"/>
    <property type="match status" value="1"/>
</dbReference>
<dbReference type="InterPro" id="IPR027450">
    <property type="entry name" value="AlkB-like"/>
</dbReference>
<dbReference type="PROSITE" id="PS51471">
    <property type="entry name" value="FE2OG_OXY"/>
    <property type="match status" value="1"/>
</dbReference>
<evidence type="ECO:0000313" key="5">
    <source>
        <dbReference type="Proteomes" id="UP000437862"/>
    </source>
</evidence>
<protein>
    <submittedName>
        <fullName evidence="2">2OG-Fe(II) oxygenase</fullName>
    </submittedName>
    <submittedName>
        <fullName evidence="3">Alkylated DNA repair dioxygenase AlkB</fullName>
    </submittedName>
</protein>